<evidence type="ECO:0000313" key="2">
    <source>
        <dbReference type="Proteomes" id="UP001189429"/>
    </source>
</evidence>
<protein>
    <submittedName>
        <fullName evidence="1">Uncharacterized protein</fullName>
    </submittedName>
</protein>
<gene>
    <name evidence="1" type="ORF">PCOR1329_LOCUS1156</name>
</gene>
<proteinExistence type="predicted"/>
<accession>A0ABN9PBP5</accession>
<dbReference type="EMBL" id="CAUYUJ010000276">
    <property type="protein sequence ID" value="CAK0789633.1"/>
    <property type="molecule type" value="Genomic_DNA"/>
</dbReference>
<reference evidence="1" key="1">
    <citation type="submission" date="2023-10" db="EMBL/GenBank/DDBJ databases">
        <authorList>
            <person name="Chen Y."/>
            <person name="Shah S."/>
            <person name="Dougan E. K."/>
            <person name="Thang M."/>
            <person name="Chan C."/>
        </authorList>
    </citation>
    <scope>NUCLEOTIDE SEQUENCE [LARGE SCALE GENOMIC DNA]</scope>
</reference>
<feature type="non-terminal residue" evidence="1">
    <location>
        <position position="119"/>
    </location>
</feature>
<comment type="caution">
    <text evidence="1">The sequence shown here is derived from an EMBL/GenBank/DDBJ whole genome shotgun (WGS) entry which is preliminary data.</text>
</comment>
<keyword evidence="2" id="KW-1185">Reference proteome</keyword>
<evidence type="ECO:0000313" key="1">
    <source>
        <dbReference type="EMBL" id="CAK0789633.1"/>
    </source>
</evidence>
<sequence length="119" mass="13449">MSRNFVLRFGIGRGFRTVITGDRAEEIFVGLDRTKQDIARERACKQLKTSLSNRLQKDVFVDREAGTLLMQWQPIAKVEVHPSDPPTVRRYVASLADLGLERAQLASAADHIFSRVPIQ</sequence>
<organism evidence="1 2">
    <name type="scientific">Prorocentrum cordatum</name>
    <dbReference type="NCBI Taxonomy" id="2364126"/>
    <lineage>
        <taxon>Eukaryota</taxon>
        <taxon>Sar</taxon>
        <taxon>Alveolata</taxon>
        <taxon>Dinophyceae</taxon>
        <taxon>Prorocentrales</taxon>
        <taxon>Prorocentraceae</taxon>
        <taxon>Prorocentrum</taxon>
    </lineage>
</organism>
<name>A0ABN9PBP5_9DINO</name>
<dbReference type="Proteomes" id="UP001189429">
    <property type="component" value="Unassembled WGS sequence"/>
</dbReference>